<reference evidence="4 5" key="1">
    <citation type="submission" date="2022-03" db="EMBL/GenBank/DDBJ databases">
        <authorList>
            <person name="Jo J.-H."/>
            <person name="Im W.-T."/>
        </authorList>
    </citation>
    <scope>NUCLEOTIDE SEQUENCE [LARGE SCALE GENOMIC DNA]</scope>
    <source>
        <strain evidence="4 5">MA9</strain>
    </source>
</reference>
<evidence type="ECO:0000313" key="5">
    <source>
        <dbReference type="Proteomes" id="UP001316087"/>
    </source>
</evidence>
<dbReference type="EMBL" id="JAKZFC010000007">
    <property type="protein sequence ID" value="MCH7323364.1"/>
    <property type="molecule type" value="Genomic_DNA"/>
</dbReference>
<protein>
    <submittedName>
        <fullName evidence="4">DUF2087 domain-containing protein</fullName>
    </submittedName>
</protein>
<evidence type="ECO:0000259" key="3">
    <source>
        <dbReference type="Pfam" id="PF09860"/>
    </source>
</evidence>
<comment type="caution">
    <text evidence="4">The sequence shown here is derived from an EMBL/GenBank/DDBJ whole genome shotgun (WGS) entry which is preliminary data.</text>
</comment>
<keyword evidence="1" id="KW-0805">Transcription regulation</keyword>
<evidence type="ECO:0000256" key="2">
    <source>
        <dbReference type="ARBA" id="ARBA00023163"/>
    </source>
</evidence>
<feature type="domain" description="DUF2087" evidence="3">
    <location>
        <begin position="177"/>
        <end position="243"/>
    </location>
</feature>
<keyword evidence="5" id="KW-1185">Reference proteome</keyword>
<evidence type="ECO:0000256" key="1">
    <source>
        <dbReference type="ARBA" id="ARBA00023015"/>
    </source>
</evidence>
<dbReference type="SUPFAM" id="SSF46894">
    <property type="entry name" value="C-terminal effector domain of the bipartite response regulators"/>
    <property type="match status" value="1"/>
</dbReference>
<dbReference type="Pfam" id="PF09860">
    <property type="entry name" value="DUF2087"/>
    <property type="match status" value="1"/>
</dbReference>
<keyword evidence="2" id="KW-0804">Transcription</keyword>
<sequence length="245" mass="28875">MIILEIQNISVDTLVKGYELHEDRYKCLFCSQQFQAHEVFPMEGRFFTAEGMMKNHMEQVHTSPFHALLALDKKVTGLSDVQLDMLQYFFEGKSDQEIVAESNLTSVSTVRQHRFKLREKEKQAKIFIALMQLMKNPELYTIHKGARQVDERYSIEEKEREKVLATYFKHGLDGGIDTIPSKEKKKLILLQHILKRFDMSKRYSEKEVNEILKTVNADFVSLRRHLIEYGFMERSNDGSEYWVKK</sequence>
<organism evidence="4 5">
    <name type="scientific">Solibacillus palustris</name>
    <dbReference type="NCBI Taxonomy" id="2908203"/>
    <lineage>
        <taxon>Bacteria</taxon>
        <taxon>Bacillati</taxon>
        <taxon>Bacillota</taxon>
        <taxon>Bacilli</taxon>
        <taxon>Bacillales</taxon>
        <taxon>Caryophanaceae</taxon>
        <taxon>Solibacillus</taxon>
    </lineage>
</organism>
<dbReference type="InterPro" id="IPR016032">
    <property type="entry name" value="Sig_transdc_resp-reg_C-effctor"/>
</dbReference>
<name>A0ABS9UH00_9BACL</name>
<gene>
    <name evidence="4" type="ORF">LZ480_15925</name>
</gene>
<evidence type="ECO:0000313" key="4">
    <source>
        <dbReference type="EMBL" id="MCH7323364.1"/>
    </source>
</evidence>
<proteinExistence type="predicted"/>
<dbReference type="Proteomes" id="UP001316087">
    <property type="component" value="Unassembled WGS sequence"/>
</dbReference>
<dbReference type="InterPro" id="IPR018656">
    <property type="entry name" value="DUF2087"/>
</dbReference>
<accession>A0ABS9UH00</accession>